<protein>
    <submittedName>
        <fullName evidence="1">DUF934 domain-containing protein</fullName>
    </submittedName>
</protein>
<evidence type="ECO:0000313" key="2">
    <source>
        <dbReference type="Proteomes" id="UP000448575"/>
    </source>
</evidence>
<dbReference type="RefSeq" id="WP_161028048.1">
    <property type="nucleotide sequence ID" value="NZ_WWCJ01000024.1"/>
</dbReference>
<evidence type="ECO:0000313" key="1">
    <source>
        <dbReference type="EMBL" id="MYN05101.1"/>
    </source>
</evidence>
<dbReference type="Proteomes" id="UP000448575">
    <property type="component" value="Unassembled WGS sequence"/>
</dbReference>
<dbReference type="PIRSF" id="PIRSF030820">
    <property type="entry name" value="UCP030820"/>
    <property type="match status" value="1"/>
</dbReference>
<name>A0A6N9HN21_9BURK</name>
<gene>
    <name evidence="1" type="ORF">GTP41_23680</name>
</gene>
<proteinExistence type="predicted"/>
<organism evidence="1 2">
    <name type="scientific">Pseudoduganella guangdongensis</name>
    <dbReference type="NCBI Taxonomy" id="2692179"/>
    <lineage>
        <taxon>Bacteria</taxon>
        <taxon>Pseudomonadati</taxon>
        <taxon>Pseudomonadota</taxon>
        <taxon>Betaproteobacteria</taxon>
        <taxon>Burkholderiales</taxon>
        <taxon>Oxalobacteraceae</taxon>
        <taxon>Telluria group</taxon>
        <taxon>Pseudoduganella</taxon>
    </lineage>
</organism>
<dbReference type="EMBL" id="WWCJ01000024">
    <property type="protein sequence ID" value="MYN05101.1"/>
    <property type="molecule type" value="Genomic_DNA"/>
</dbReference>
<accession>A0A6N9HN21</accession>
<keyword evidence="2" id="KW-1185">Reference proteome</keyword>
<comment type="caution">
    <text evidence="1">The sequence shown here is derived from an EMBL/GenBank/DDBJ whole genome shotgun (WGS) entry which is preliminary data.</text>
</comment>
<sequence>MPKQIIKGRAIVADDWNLLRAPAAEGADPAATPAAADPAVLAALEVPAGRVIVPLATWLAQRDALSERAAAGEIGVWLAPDEDPRALRDDLPRLGVVAVDFPKFTDGRGYSHAWNLRSRLGWTGELRAIGDVLRDQLFSMQRVGFDAYDTRPDRSIEDALKGLTVFSETYQASVDQRVPLFRRQARPVPAAPTGA</sequence>
<dbReference type="AlphaFoldDB" id="A0A6N9HN21"/>
<reference evidence="1 2" key="1">
    <citation type="submission" date="2019-12" db="EMBL/GenBank/DDBJ databases">
        <title>Novel species isolated from a subtropical stream in China.</title>
        <authorList>
            <person name="Lu H."/>
        </authorList>
    </citation>
    <scope>NUCLEOTIDE SEQUENCE [LARGE SCALE GENOMIC DNA]</scope>
    <source>
        <strain evidence="1 2">DS3</strain>
    </source>
</reference>
<dbReference type="InterPro" id="IPR008318">
    <property type="entry name" value="UCP030820"/>
</dbReference>
<dbReference type="Pfam" id="PF06073">
    <property type="entry name" value="DUF934"/>
    <property type="match status" value="1"/>
</dbReference>